<feature type="compositionally biased region" description="Polar residues" evidence="2">
    <location>
        <begin position="60"/>
        <end position="72"/>
    </location>
</feature>
<dbReference type="AlphaFoldDB" id="R7RWZ1"/>
<accession>R7RWZ1</accession>
<dbReference type="GeneID" id="18795899"/>
<keyword evidence="1" id="KW-0175">Coiled coil</keyword>
<feature type="compositionally biased region" description="Low complexity" evidence="2">
    <location>
        <begin position="103"/>
        <end position="117"/>
    </location>
</feature>
<gene>
    <name evidence="3" type="ORF">STEHIDRAFT_116319</name>
</gene>
<dbReference type="RefSeq" id="XP_007311148.1">
    <property type="nucleotide sequence ID" value="XM_007311086.1"/>
</dbReference>
<name>R7RWZ1_STEHR</name>
<feature type="compositionally biased region" description="Low complexity" evidence="2">
    <location>
        <begin position="78"/>
        <end position="92"/>
    </location>
</feature>
<feature type="region of interest" description="Disordered" evidence="2">
    <location>
        <begin position="60"/>
        <end position="117"/>
    </location>
</feature>
<evidence type="ECO:0000313" key="3">
    <source>
        <dbReference type="EMBL" id="EIM79854.1"/>
    </source>
</evidence>
<dbReference type="Proteomes" id="UP000053927">
    <property type="component" value="Unassembled WGS sequence"/>
</dbReference>
<evidence type="ECO:0000313" key="4">
    <source>
        <dbReference type="Proteomes" id="UP000053927"/>
    </source>
</evidence>
<evidence type="ECO:0000256" key="2">
    <source>
        <dbReference type="SAM" id="MobiDB-lite"/>
    </source>
</evidence>
<keyword evidence="4" id="KW-1185">Reference proteome</keyword>
<feature type="coiled-coil region" evidence="1">
    <location>
        <begin position="293"/>
        <end position="338"/>
    </location>
</feature>
<evidence type="ECO:0000256" key="1">
    <source>
        <dbReference type="SAM" id="Coils"/>
    </source>
</evidence>
<dbReference type="EMBL" id="JH687401">
    <property type="protein sequence ID" value="EIM79854.1"/>
    <property type="molecule type" value="Genomic_DNA"/>
</dbReference>
<protein>
    <submittedName>
        <fullName evidence="3">Uncharacterized protein</fullName>
    </submittedName>
</protein>
<proteinExistence type="predicted"/>
<organism evidence="3 4">
    <name type="scientific">Stereum hirsutum (strain FP-91666)</name>
    <name type="common">White-rot fungus</name>
    <dbReference type="NCBI Taxonomy" id="721885"/>
    <lineage>
        <taxon>Eukaryota</taxon>
        <taxon>Fungi</taxon>
        <taxon>Dikarya</taxon>
        <taxon>Basidiomycota</taxon>
        <taxon>Agaricomycotina</taxon>
        <taxon>Agaricomycetes</taxon>
        <taxon>Russulales</taxon>
        <taxon>Stereaceae</taxon>
        <taxon>Stereum</taxon>
    </lineage>
</organism>
<dbReference type="KEGG" id="shs:STEHIDRAFT_116319"/>
<sequence length="374" mass="41329">MSDIDGERAMEFMDVLDVSIEQFMANVLPIMNMPWETLAPEDAEVARQLKDILVHSPDTTRILSSPTSTTSREIAPADTSFSFDRSTSTDDTLSGYDTSFVRQGDSSGLSDSSDSSGDLRSLSISSLSQSQELAIFNSPPPLARRSNLSLSLSFTSRHDVNKRRRGPCAPTSTTTFFGFRVNNIMSWIITCAPEPAMDCISDIPSTQTSKSAKVSARIHPNPIATFMKLRGLKSRMCSAESELEVRCPVWFKKMQVRVGGRTHSPAPSFSGVSTSSIPVDKLRGQVETVEVIVAELGKEVKELGKEVKELNKCFADLAEEMKRRDEETEKRFAQLGEEMKDIKDVDSTYSGENEIYVISSDAGNYYTFSECISL</sequence>
<reference evidence="4" key="1">
    <citation type="journal article" date="2012" name="Science">
        <title>The Paleozoic origin of enzymatic lignin decomposition reconstructed from 31 fungal genomes.</title>
        <authorList>
            <person name="Floudas D."/>
            <person name="Binder M."/>
            <person name="Riley R."/>
            <person name="Barry K."/>
            <person name="Blanchette R.A."/>
            <person name="Henrissat B."/>
            <person name="Martinez A.T."/>
            <person name="Otillar R."/>
            <person name="Spatafora J.W."/>
            <person name="Yadav J.S."/>
            <person name="Aerts A."/>
            <person name="Benoit I."/>
            <person name="Boyd A."/>
            <person name="Carlson A."/>
            <person name="Copeland A."/>
            <person name="Coutinho P.M."/>
            <person name="de Vries R.P."/>
            <person name="Ferreira P."/>
            <person name="Findley K."/>
            <person name="Foster B."/>
            <person name="Gaskell J."/>
            <person name="Glotzer D."/>
            <person name="Gorecki P."/>
            <person name="Heitman J."/>
            <person name="Hesse C."/>
            <person name="Hori C."/>
            <person name="Igarashi K."/>
            <person name="Jurgens J.A."/>
            <person name="Kallen N."/>
            <person name="Kersten P."/>
            <person name="Kohler A."/>
            <person name="Kuees U."/>
            <person name="Kumar T.K.A."/>
            <person name="Kuo A."/>
            <person name="LaButti K."/>
            <person name="Larrondo L.F."/>
            <person name="Lindquist E."/>
            <person name="Ling A."/>
            <person name="Lombard V."/>
            <person name="Lucas S."/>
            <person name="Lundell T."/>
            <person name="Martin R."/>
            <person name="McLaughlin D.J."/>
            <person name="Morgenstern I."/>
            <person name="Morin E."/>
            <person name="Murat C."/>
            <person name="Nagy L.G."/>
            <person name="Nolan M."/>
            <person name="Ohm R.A."/>
            <person name="Patyshakuliyeva A."/>
            <person name="Rokas A."/>
            <person name="Ruiz-Duenas F.J."/>
            <person name="Sabat G."/>
            <person name="Salamov A."/>
            <person name="Samejima M."/>
            <person name="Schmutz J."/>
            <person name="Slot J.C."/>
            <person name="St John F."/>
            <person name="Stenlid J."/>
            <person name="Sun H."/>
            <person name="Sun S."/>
            <person name="Syed K."/>
            <person name="Tsang A."/>
            <person name="Wiebenga A."/>
            <person name="Young D."/>
            <person name="Pisabarro A."/>
            <person name="Eastwood D.C."/>
            <person name="Martin F."/>
            <person name="Cullen D."/>
            <person name="Grigoriev I.V."/>
            <person name="Hibbett D.S."/>
        </authorList>
    </citation>
    <scope>NUCLEOTIDE SEQUENCE [LARGE SCALE GENOMIC DNA]</scope>
    <source>
        <strain evidence="4">FP-91666</strain>
    </source>
</reference>